<dbReference type="OrthoDB" id="96345at2759"/>
<sequence length="313" mass="34858">MPKLWDADAAKPGSPTSMDVLLRWLLTPGNYTRWQAEAKKPLVDEIVAQLKKEGISTRSPSAVRRRIFKLQQQHETATIWLKNEGHLAQYRNVTADEGVKKAVMERCPLYLKLMPIFHCDDANTSNGGNGTNAVEPSSGEVGIGDAEEKAKPAKLTAESAQGKRKRAPDVQPHESNAAKQKKLDLQALPVVVEGLQPHQPPVEADVAALETSFERRSTYPAERSLALAEFQRGSESRWNEYSSGVEHGPLLDEFRAQRLLDREIERVDALGKLQIEAEAKLQELRYRCANALSRQHLRNAGLSEDEVDSTIPK</sequence>
<accession>A0A6A3MGL4</accession>
<evidence type="ECO:0000313" key="5">
    <source>
        <dbReference type="Proteomes" id="UP000429607"/>
    </source>
</evidence>
<evidence type="ECO:0000256" key="1">
    <source>
        <dbReference type="SAM" id="MobiDB-lite"/>
    </source>
</evidence>
<comment type="caution">
    <text evidence="2">The sequence shown here is derived from an EMBL/GenBank/DDBJ whole genome shotgun (WGS) entry which is preliminary data.</text>
</comment>
<evidence type="ECO:0000313" key="7">
    <source>
        <dbReference type="Proteomes" id="UP000435112"/>
    </source>
</evidence>
<dbReference type="AlphaFoldDB" id="A0A6A3MGL4"/>
<dbReference type="EMBL" id="QXFV01000592">
    <property type="protein sequence ID" value="KAE9033327.1"/>
    <property type="molecule type" value="Genomic_DNA"/>
</dbReference>
<evidence type="ECO:0000313" key="4">
    <source>
        <dbReference type="EMBL" id="KAE9352141.1"/>
    </source>
</evidence>
<dbReference type="EMBL" id="QXFT01000173">
    <property type="protein sequence ID" value="KAE9352141.1"/>
    <property type="molecule type" value="Genomic_DNA"/>
</dbReference>
<dbReference type="Proteomes" id="UP000435112">
    <property type="component" value="Unassembled WGS sequence"/>
</dbReference>
<gene>
    <name evidence="3" type="ORF">PR001_g10223</name>
    <name evidence="2" type="ORF">PR002_g10324</name>
    <name evidence="4" type="ORF">PR003_g4551</name>
</gene>
<dbReference type="Proteomes" id="UP000429607">
    <property type="component" value="Unassembled WGS sequence"/>
</dbReference>
<reference evidence="5 7" key="1">
    <citation type="submission" date="2018-09" db="EMBL/GenBank/DDBJ databases">
        <title>Genomic investigation of the strawberry pathogen Phytophthora fragariae indicates pathogenicity is determined by transcriptional variation in three key races.</title>
        <authorList>
            <person name="Adams T.M."/>
            <person name="Armitage A.D."/>
            <person name="Sobczyk M.K."/>
            <person name="Bates H.J."/>
            <person name="Dunwell J.M."/>
            <person name="Nellist C.F."/>
            <person name="Harrison R.J."/>
        </authorList>
    </citation>
    <scope>NUCLEOTIDE SEQUENCE [LARGE SCALE GENOMIC DNA]</scope>
    <source>
        <strain evidence="3 5">SCRP249</strain>
        <strain evidence="2 7">SCRP324</strain>
        <strain evidence="4 6">SCRP333</strain>
    </source>
</reference>
<evidence type="ECO:0000313" key="2">
    <source>
        <dbReference type="EMBL" id="KAE9028740.1"/>
    </source>
</evidence>
<proteinExistence type="predicted"/>
<organism evidence="2 7">
    <name type="scientific">Phytophthora rubi</name>
    <dbReference type="NCBI Taxonomy" id="129364"/>
    <lineage>
        <taxon>Eukaryota</taxon>
        <taxon>Sar</taxon>
        <taxon>Stramenopiles</taxon>
        <taxon>Oomycota</taxon>
        <taxon>Peronosporomycetes</taxon>
        <taxon>Peronosporales</taxon>
        <taxon>Peronosporaceae</taxon>
        <taxon>Phytophthora</taxon>
    </lineage>
</organism>
<dbReference type="EMBL" id="QXFU01000580">
    <property type="protein sequence ID" value="KAE9028740.1"/>
    <property type="molecule type" value="Genomic_DNA"/>
</dbReference>
<keyword evidence="6" id="KW-1185">Reference proteome</keyword>
<name>A0A6A3MGL4_9STRA</name>
<dbReference type="PANTHER" id="PTHR33324">
    <property type="entry name" value="EXPRESSED PROTEIN"/>
    <property type="match status" value="1"/>
</dbReference>
<dbReference type="Proteomes" id="UP000434957">
    <property type="component" value="Unassembled WGS sequence"/>
</dbReference>
<protein>
    <submittedName>
        <fullName evidence="2">Uncharacterized protein</fullName>
    </submittedName>
</protein>
<evidence type="ECO:0000313" key="3">
    <source>
        <dbReference type="EMBL" id="KAE9033327.1"/>
    </source>
</evidence>
<feature type="region of interest" description="Disordered" evidence="1">
    <location>
        <begin position="127"/>
        <end position="180"/>
    </location>
</feature>
<evidence type="ECO:0000313" key="6">
    <source>
        <dbReference type="Proteomes" id="UP000434957"/>
    </source>
</evidence>
<dbReference type="PANTHER" id="PTHR33324:SF2">
    <property type="entry name" value="MYB_SANT-LIKE DNA-BINDING DOMAIN-CONTAINING PROTEIN"/>
    <property type="match status" value="1"/>
</dbReference>